<feature type="domain" description="Polymerase/histidinol phosphatase N-terminal" evidence="8">
    <location>
        <begin position="5"/>
        <end position="72"/>
    </location>
</feature>
<dbReference type="Pfam" id="PF02811">
    <property type="entry name" value="PHP"/>
    <property type="match status" value="1"/>
</dbReference>
<dbReference type="AlphaFoldDB" id="E4RJ18"/>
<keyword evidence="5" id="KW-0239">DNA-directed DNA polymerase</keyword>
<organism evidence="9 10">
    <name type="scientific">Halanaerobium hydrogeniformans</name>
    <name type="common">Halanaerobium sp. (strain sapolanicus)</name>
    <dbReference type="NCBI Taxonomy" id="656519"/>
    <lineage>
        <taxon>Bacteria</taxon>
        <taxon>Bacillati</taxon>
        <taxon>Bacillota</taxon>
        <taxon>Clostridia</taxon>
        <taxon>Halanaerobiales</taxon>
        <taxon>Halanaerobiaceae</taxon>
        <taxon>Halanaerobium</taxon>
    </lineage>
</organism>
<keyword evidence="2 9" id="KW-0808">Transferase</keyword>
<dbReference type="STRING" id="656519.Halsa_1820"/>
<dbReference type="NCBIfam" id="TIGR00594">
    <property type="entry name" value="polc"/>
    <property type="match status" value="1"/>
</dbReference>
<keyword evidence="7" id="KW-0175">Coiled coil</keyword>
<dbReference type="Pfam" id="PF07733">
    <property type="entry name" value="DNA_pol3_alpha"/>
    <property type="match status" value="1"/>
</dbReference>
<keyword evidence="3 9" id="KW-0548">Nucleotidyltransferase</keyword>
<dbReference type="InterPro" id="IPR016195">
    <property type="entry name" value="Pol/histidinol_Pase-like"/>
</dbReference>
<name>E4RJ18_HALHG</name>
<dbReference type="GO" id="GO:0006260">
    <property type="term" value="P:DNA replication"/>
    <property type="evidence" value="ECO:0007669"/>
    <property type="project" value="UniProtKB-KW"/>
</dbReference>
<sequence length="1119" mass="127409">MANFVHLHNHTAYSLLDGAIRIKDLIRKSKEYSLPAVSITDHGVLYGMIEFYQQAKKENIKPIIGCELYLAENKLSNRNRKNYHLVLLAENNEGYHNLIQLVTKSWLEGFYYKPRVDKELLAKHSDGLICLSACLQGEVPQLILNGNYDLAKKAVSDYQAIFGHDSFFLELQDHNLKEEKEAAQGLIKLSNEENIPLVVSNDSHYLEREDSELQDILLALQTGTTIDDENRMSFSGQEYYYKSPSEMKKLFPDLDSAYENTVKIADRVNLELDFNHFYLPDYPDLKDNKNPEELLEKLCKKALKERGMAEDEKAVERLQYELKIIFEMGYAAYFLIVYDFVKYAENNDIMVGPGRGSAAGSLVAYLLKITKVNPLKYGLIFERFLNPERVTMPDIDIDFDENRDQIIEYVRDRYGRDRVAQIGTFGTMAARAAVRDVGRALGIPYGKVDKAAKLISSRSGIEESLNNNKKLRNLYKEDGQIKKMIDYAKGVEGFPRHISTHAAGVIIGAEPLAEIVPLQKQDENIITQLPMDDLEALGLLKMDFLGLRNLTVIKNTLELIESRKNEKIDINSIPFDDKNVYDFLSTGKTAGVFQMESYLFKSLNQRLKPERFNDLIAMLALGRPGPLGSNIVDDFIAIRHGEKEADYLHPKLKAILEETFGMILYQEQVMEIASSLGGYSMGEADLLRRGMGKKKLEIVAAEREKFVQGAVNNGIAAETAEKIFDQMEYFAGYGFNKSHSTAYAFLAYQTAYLKYYYPAEFMAALFSSVMGNQDKIADYIKAAREIDLEILAPDINKSYHDFKAEGDNKIRYGLKAIKNVGSNTIYALENARKEKEFKSVVDFLKRIDMSALNIQSFEAFIKAGAFDDIVESRAALLINYEELYQKYNNLSRQRAQGQRSFAELFGEENKFIEEDLKYEDIKELETETILKQEKEYLGIYLSAHPLDNYQHKITKLNIANISQAIKASDGEKVFTAGNIISYKEHITKRNNKMAFLTISDQNDKIEIIVFADLFKSINFVLSDQNAIGVLARKNDNQLIAEKILSLDNNYLIIDISKLKKQKIIGLKKYLSKKEGDVIVLLKKDNKMVITDSSFNLTKNRRTIKELGKAIGASSFEFID</sequence>
<dbReference type="EC" id="2.7.7.7" evidence="1"/>
<dbReference type="SUPFAM" id="SSF89550">
    <property type="entry name" value="PHP domain-like"/>
    <property type="match status" value="1"/>
</dbReference>
<evidence type="ECO:0000256" key="7">
    <source>
        <dbReference type="SAM" id="Coils"/>
    </source>
</evidence>
<keyword evidence="10" id="KW-1185">Reference proteome</keyword>
<dbReference type="OrthoDB" id="9803237at2"/>
<dbReference type="Pfam" id="PF14579">
    <property type="entry name" value="HHH_6"/>
    <property type="match status" value="1"/>
</dbReference>
<dbReference type="Pfam" id="PF17657">
    <property type="entry name" value="DNA_pol3_finger"/>
    <property type="match status" value="1"/>
</dbReference>
<dbReference type="NCBIfam" id="NF004226">
    <property type="entry name" value="PRK05673.1"/>
    <property type="match status" value="1"/>
</dbReference>
<dbReference type="NCBIfam" id="NF005298">
    <property type="entry name" value="PRK06826.1"/>
    <property type="match status" value="1"/>
</dbReference>
<dbReference type="PANTHER" id="PTHR32294">
    <property type="entry name" value="DNA POLYMERASE III SUBUNIT ALPHA"/>
    <property type="match status" value="1"/>
</dbReference>
<dbReference type="PANTHER" id="PTHR32294:SF0">
    <property type="entry name" value="DNA POLYMERASE III SUBUNIT ALPHA"/>
    <property type="match status" value="1"/>
</dbReference>
<dbReference type="HOGENOM" id="CLU_001600_0_0_9"/>
<evidence type="ECO:0000313" key="9">
    <source>
        <dbReference type="EMBL" id="ADQ15238.1"/>
    </source>
</evidence>
<proteinExistence type="predicted"/>
<dbReference type="Gene3D" id="1.10.10.1600">
    <property type="entry name" value="Bacterial DNA polymerase III alpha subunit, thumb domain"/>
    <property type="match status" value="1"/>
</dbReference>
<reference evidence="9 10" key="1">
    <citation type="submission" date="2010-11" db="EMBL/GenBank/DDBJ databases">
        <title>Complete sequence of Halanaerobium sp. sapolanicus.</title>
        <authorList>
            <consortium name="US DOE Joint Genome Institute"/>
            <person name="Lucas S."/>
            <person name="Copeland A."/>
            <person name="Lapidus A."/>
            <person name="Cheng J.-F."/>
            <person name="Bruce D."/>
            <person name="Goodwin L."/>
            <person name="Pitluck S."/>
            <person name="Davenport K."/>
            <person name="Detter J.C."/>
            <person name="Han C."/>
            <person name="Tapia R."/>
            <person name="Land M."/>
            <person name="Hauser L."/>
            <person name="Jeffries C."/>
            <person name="Kyrpides N."/>
            <person name="Ivanova N."/>
            <person name="Mikhailova N."/>
            <person name="Begemann M.B."/>
            <person name="Mormile M.R."/>
            <person name="Wall J.D."/>
            <person name="Elias D.A."/>
            <person name="Woyke T."/>
        </authorList>
    </citation>
    <scope>NUCLEOTIDE SEQUENCE [LARGE SCALE GENOMIC DNA]</scope>
    <source>
        <strain evidence="10">sapolanicus</strain>
    </source>
</reference>
<dbReference type="InterPro" id="IPR029460">
    <property type="entry name" value="DNAPol_HHH"/>
</dbReference>
<evidence type="ECO:0000256" key="2">
    <source>
        <dbReference type="ARBA" id="ARBA00022679"/>
    </source>
</evidence>
<dbReference type="InterPro" id="IPR004013">
    <property type="entry name" value="PHP_dom"/>
</dbReference>
<dbReference type="InterPro" id="IPR011708">
    <property type="entry name" value="DNA_pol3_alpha_NTPase_dom"/>
</dbReference>
<dbReference type="CDD" id="cd12113">
    <property type="entry name" value="PHP_PolIIIA_DnaE3"/>
    <property type="match status" value="1"/>
</dbReference>
<reference evidence="9 10" key="2">
    <citation type="journal article" date="2011" name="J. Bacteriol.">
        <title>Complete Genome Sequence of the Haloalkaliphilic, Hydrogen Producing Halanaerobium hydrogenoformans.</title>
        <authorList>
            <person name="Brown S.D."/>
            <person name="Begemann M.B."/>
            <person name="Mormile M.R."/>
            <person name="Wall J.D."/>
            <person name="Han C.S."/>
            <person name="Goodwin L.A."/>
            <person name="Pitluck S."/>
            <person name="Land M.L."/>
            <person name="Hauser L.J."/>
            <person name="Elias D.A."/>
        </authorList>
    </citation>
    <scope>NUCLEOTIDE SEQUENCE [LARGE SCALE GENOMIC DNA]</scope>
    <source>
        <strain evidence="10">sapolanicus</strain>
    </source>
</reference>
<dbReference type="InterPro" id="IPR003141">
    <property type="entry name" value="Pol/His_phosphatase_N"/>
</dbReference>
<dbReference type="eggNOG" id="COG0587">
    <property type="taxonomic scope" value="Bacteria"/>
</dbReference>
<evidence type="ECO:0000256" key="4">
    <source>
        <dbReference type="ARBA" id="ARBA00022705"/>
    </source>
</evidence>
<comment type="catalytic activity">
    <reaction evidence="6">
        <text>DNA(n) + a 2'-deoxyribonucleoside 5'-triphosphate = DNA(n+1) + diphosphate</text>
        <dbReference type="Rhea" id="RHEA:22508"/>
        <dbReference type="Rhea" id="RHEA-COMP:17339"/>
        <dbReference type="Rhea" id="RHEA-COMP:17340"/>
        <dbReference type="ChEBI" id="CHEBI:33019"/>
        <dbReference type="ChEBI" id="CHEBI:61560"/>
        <dbReference type="ChEBI" id="CHEBI:173112"/>
        <dbReference type="EC" id="2.7.7.7"/>
    </reaction>
</comment>
<evidence type="ECO:0000256" key="6">
    <source>
        <dbReference type="ARBA" id="ARBA00049244"/>
    </source>
</evidence>
<dbReference type="InterPro" id="IPR041931">
    <property type="entry name" value="DNA_pol3_alpha_thumb_dom"/>
</dbReference>
<dbReference type="InterPro" id="IPR040982">
    <property type="entry name" value="DNA_pol3_finger"/>
</dbReference>
<feature type="coiled-coil region" evidence="7">
    <location>
        <begin position="873"/>
        <end position="900"/>
    </location>
</feature>
<dbReference type="GO" id="GO:0003887">
    <property type="term" value="F:DNA-directed DNA polymerase activity"/>
    <property type="evidence" value="ECO:0007669"/>
    <property type="project" value="UniProtKB-KW"/>
</dbReference>
<gene>
    <name evidence="9" type="ordered locus">Halsa_1820</name>
</gene>
<dbReference type="CDD" id="cd04485">
    <property type="entry name" value="DnaE_OBF"/>
    <property type="match status" value="1"/>
</dbReference>
<dbReference type="Gene3D" id="1.10.150.870">
    <property type="match status" value="1"/>
</dbReference>
<evidence type="ECO:0000256" key="3">
    <source>
        <dbReference type="ARBA" id="ARBA00022695"/>
    </source>
</evidence>
<evidence type="ECO:0000256" key="5">
    <source>
        <dbReference type="ARBA" id="ARBA00022932"/>
    </source>
</evidence>
<keyword evidence="4" id="KW-0235">DNA replication</keyword>
<dbReference type="InterPro" id="IPR004805">
    <property type="entry name" value="DnaE2/DnaE/PolC"/>
</dbReference>
<dbReference type="EMBL" id="CP002304">
    <property type="protein sequence ID" value="ADQ15238.1"/>
    <property type="molecule type" value="Genomic_DNA"/>
</dbReference>
<evidence type="ECO:0000313" key="10">
    <source>
        <dbReference type="Proteomes" id="UP000007434"/>
    </source>
</evidence>
<dbReference type="SMART" id="SM00481">
    <property type="entry name" value="POLIIIAc"/>
    <property type="match status" value="1"/>
</dbReference>
<evidence type="ECO:0000256" key="1">
    <source>
        <dbReference type="ARBA" id="ARBA00012417"/>
    </source>
</evidence>
<protein>
    <recommendedName>
        <fullName evidence="1">DNA-directed DNA polymerase</fullName>
        <ecNumber evidence="1">2.7.7.7</ecNumber>
    </recommendedName>
</protein>
<dbReference type="KEGG" id="has:Halsa_1820"/>
<dbReference type="Gene3D" id="3.20.20.140">
    <property type="entry name" value="Metal-dependent hydrolases"/>
    <property type="match status" value="1"/>
</dbReference>
<dbReference type="RefSeq" id="WP_013406309.1">
    <property type="nucleotide sequence ID" value="NC_014654.1"/>
</dbReference>
<evidence type="ECO:0000259" key="8">
    <source>
        <dbReference type="SMART" id="SM00481"/>
    </source>
</evidence>
<dbReference type="GO" id="GO:0008408">
    <property type="term" value="F:3'-5' exonuclease activity"/>
    <property type="evidence" value="ECO:0007669"/>
    <property type="project" value="InterPro"/>
</dbReference>
<dbReference type="Proteomes" id="UP000007434">
    <property type="component" value="Chromosome"/>
</dbReference>
<accession>E4RJ18</accession>